<gene>
    <name evidence="1" type="ORF">SAMN00790413_01015</name>
</gene>
<evidence type="ECO:0000313" key="2">
    <source>
        <dbReference type="Proteomes" id="UP000192582"/>
    </source>
</evidence>
<dbReference type="Proteomes" id="UP000192582">
    <property type="component" value="Unassembled WGS sequence"/>
</dbReference>
<accession>A0A1W1VCX3</accession>
<protein>
    <submittedName>
        <fullName evidence="1">Uncharacterized protein</fullName>
    </submittedName>
</protein>
<sequence length="76" mass="8763">MPILSRLHSSIQWSLNFPEVQLGTDLPLLETVKVFDAGTHDFRGSDDDLFRKRPIFRPVGLQSKFDVLPFEKRGHL</sequence>
<dbReference type="EMBL" id="FWWU01000009">
    <property type="protein sequence ID" value="SMB91166.1"/>
    <property type="molecule type" value="Genomic_DNA"/>
</dbReference>
<organism evidence="1 2">
    <name type="scientific">Deinococcus hopiensis KR-140</name>
    <dbReference type="NCBI Taxonomy" id="695939"/>
    <lineage>
        <taxon>Bacteria</taxon>
        <taxon>Thermotogati</taxon>
        <taxon>Deinococcota</taxon>
        <taxon>Deinococci</taxon>
        <taxon>Deinococcales</taxon>
        <taxon>Deinococcaceae</taxon>
        <taxon>Deinococcus</taxon>
    </lineage>
</organism>
<name>A0A1W1VCX3_9DEIO</name>
<keyword evidence="2" id="KW-1185">Reference proteome</keyword>
<dbReference type="AlphaFoldDB" id="A0A1W1VCX3"/>
<proteinExistence type="predicted"/>
<reference evidence="1 2" key="1">
    <citation type="submission" date="2017-04" db="EMBL/GenBank/DDBJ databases">
        <authorList>
            <person name="Afonso C.L."/>
            <person name="Miller P.J."/>
            <person name="Scott M.A."/>
            <person name="Spackman E."/>
            <person name="Goraichik I."/>
            <person name="Dimitrov K.M."/>
            <person name="Suarez D.L."/>
            <person name="Swayne D.E."/>
        </authorList>
    </citation>
    <scope>NUCLEOTIDE SEQUENCE [LARGE SCALE GENOMIC DNA]</scope>
    <source>
        <strain evidence="1 2">KR-140</strain>
    </source>
</reference>
<evidence type="ECO:0000313" key="1">
    <source>
        <dbReference type="EMBL" id="SMB91166.1"/>
    </source>
</evidence>